<comment type="caution">
    <text evidence="2">The sequence shown here is derived from an EMBL/GenBank/DDBJ whole genome shotgun (WGS) entry which is preliminary data.</text>
</comment>
<name>A0ABD1T6H8_9LAMI</name>
<dbReference type="EMBL" id="JBFOLJ010000009">
    <property type="protein sequence ID" value="KAL2508341.1"/>
    <property type="molecule type" value="Genomic_DNA"/>
</dbReference>
<feature type="region of interest" description="Disordered" evidence="1">
    <location>
        <begin position="139"/>
        <end position="195"/>
    </location>
</feature>
<dbReference type="AlphaFoldDB" id="A0ABD1T6H8"/>
<sequence length="203" mass="22672">MSCDFSCSVSLKLLTSVGSHLWNQIKDWRKTSVELRCNVSTSGVDARGMVLYLECSSHCLVCPFANSPVLCNRLYMAKYMNMPRFVFACIKHNCSWWVLRLVPRAVLHYPTAAFWEISAACTACAGATHASVICPTPAPGAAPAADTDQPQAQSQFQPHSHPQTQQQHHPHSQAEWQTQPQFQPLPQTPPQVQVPPLWHQIIK</sequence>
<feature type="compositionally biased region" description="Low complexity" evidence="1">
    <location>
        <begin position="139"/>
        <end position="167"/>
    </location>
</feature>
<dbReference type="Proteomes" id="UP001604277">
    <property type="component" value="Unassembled WGS sequence"/>
</dbReference>
<protein>
    <submittedName>
        <fullName evidence="2">Uncharacterized protein</fullName>
    </submittedName>
</protein>
<organism evidence="2 3">
    <name type="scientific">Forsythia ovata</name>
    <dbReference type="NCBI Taxonomy" id="205694"/>
    <lineage>
        <taxon>Eukaryota</taxon>
        <taxon>Viridiplantae</taxon>
        <taxon>Streptophyta</taxon>
        <taxon>Embryophyta</taxon>
        <taxon>Tracheophyta</taxon>
        <taxon>Spermatophyta</taxon>
        <taxon>Magnoliopsida</taxon>
        <taxon>eudicotyledons</taxon>
        <taxon>Gunneridae</taxon>
        <taxon>Pentapetalae</taxon>
        <taxon>asterids</taxon>
        <taxon>lamiids</taxon>
        <taxon>Lamiales</taxon>
        <taxon>Oleaceae</taxon>
        <taxon>Forsythieae</taxon>
        <taxon>Forsythia</taxon>
    </lineage>
</organism>
<accession>A0ABD1T6H8</accession>
<evidence type="ECO:0000313" key="3">
    <source>
        <dbReference type="Proteomes" id="UP001604277"/>
    </source>
</evidence>
<evidence type="ECO:0000256" key="1">
    <source>
        <dbReference type="SAM" id="MobiDB-lite"/>
    </source>
</evidence>
<gene>
    <name evidence="2" type="ORF">Fot_31988</name>
</gene>
<evidence type="ECO:0000313" key="2">
    <source>
        <dbReference type="EMBL" id="KAL2508341.1"/>
    </source>
</evidence>
<proteinExistence type="predicted"/>
<reference evidence="3" key="1">
    <citation type="submission" date="2024-07" db="EMBL/GenBank/DDBJ databases">
        <title>Two chromosome-level genome assemblies of Korean endemic species Abeliophyllum distichum and Forsythia ovata (Oleaceae).</title>
        <authorList>
            <person name="Jang H."/>
        </authorList>
    </citation>
    <scope>NUCLEOTIDE SEQUENCE [LARGE SCALE GENOMIC DNA]</scope>
</reference>
<keyword evidence="3" id="KW-1185">Reference proteome</keyword>